<sequence>MHPRQDPFASVRATSSVENPTAVDTLNEEERESLQCEILDLYNAYCPSSIDEPLYYQGSPTPNELSMWRSIFVDALALEPDFQRTVMDEHTMPGTHYLNTIRIRPDWMMGFYLPGFYHHFTSFEEGYIKELKDIVPGIVLDSRAAVAGIADRLEGRLVTDFISPKTGRLALGHWPTSGAIKQFFLAAQDEKMVNQSRAITFDSLHSLRDMLPDLPAAQKLHSRYSEAITGEGETLVDRFGEEVLLQLPEWTRTSTLDAIQVQDKFEDQLLDAVTVAEVTDGVVDEYETLESVVEDSTQSHIEGTTPDARTLVEPWGLDQVATEAASLHYSPISYPNWKAPSNKPFYFAKEPAFSLSQFDSQEVPLVDIGLYASRSPPRSKGFKRARMQSDKIMEDEKGAKPLPTETLMGQCFQYLRDAQQSAEGAYVEKAFTSLFNELRRTVRRDPDAENKELGSSAFRGFSDFIMKDNWWHVRCLFRGVGLFVAKHVPAQHTKTAKVKVESGERTVAVLIAMIGGGAKDSLPWVLTMDHYLRVLWTGIKEFFTSETPNELRQLFTELVTWVHGTIIVAYILRCRTRTGPANVVNEWYKLLYQRNSSCANPDCLRLLPHPDRVDPRYVRGIFSVGVREARNGRKAVRQFISTNRDFAYDCLYYVLEKCPPNHDTVVFIFWYAQLYHNERCKFARVVRWPSGLRRQLKEKFGRRNPEELIRKSLVRKGVGSNPTLINIPFCSPTILQ</sequence>
<keyword evidence="3" id="KW-1185">Reference proteome</keyword>
<accession>A0A4U0TXL2</accession>
<evidence type="ECO:0000313" key="2">
    <source>
        <dbReference type="EMBL" id="TKA27158.1"/>
    </source>
</evidence>
<gene>
    <name evidence="2" type="ORF">B0A50_04495</name>
</gene>
<dbReference type="OrthoDB" id="3819974at2759"/>
<name>A0A4U0TXL2_9PEZI</name>
<protein>
    <submittedName>
        <fullName evidence="2">Uncharacterized protein</fullName>
    </submittedName>
</protein>
<proteinExistence type="predicted"/>
<feature type="region of interest" description="Disordered" evidence="1">
    <location>
        <begin position="1"/>
        <end position="28"/>
    </location>
</feature>
<evidence type="ECO:0000256" key="1">
    <source>
        <dbReference type="SAM" id="MobiDB-lite"/>
    </source>
</evidence>
<dbReference type="AlphaFoldDB" id="A0A4U0TXL2"/>
<dbReference type="EMBL" id="NAJL01000024">
    <property type="protein sequence ID" value="TKA27158.1"/>
    <property type="molecule type" value="Genomic_DNA"/>
</dbReference>
<organism evidence="2 3">
    <name type="scientific">Salinomyces thailandicus</name>
    <dbReference type="NCBI Taxonomy" id="706561"/>
    <lineage>
        <taxon>Eukaryota</taxon>
        <taxon>Fungi</taxon>
        <taxon>Dikarya</taxon>
        <taxon>Ascomycota</taxon>
        <taxon>Pezizomycotina</taxon>
        <taxon>Dothideomycetes</taxon>
        <taxon>Dothideomycetidae</taxon>
        <taxon>Mycosphaerellales</taxon>
        <taxon>Teratosphaeriaceae</taxon>
        <taxon>Salinomyces</taxon>
    </lineage>
</organism>
<reference evidence="2 3" key="1">
    <citation type="submission" date="2017-03" db="EMBL/GenBank/DDBJ databases">
        <title>Genomes of endolithic fungi from Antarctica.</title>
        <authorList>
            <person name="Coleine C."/>
            <person name="Masonjones S."/>
            <person name="Stajich J.E."/>
        </authorList>
    </citation>
    <scope>NUCLEOTIDE SEQUENCE [LARGE SCALE GENOMIC DNA]</scope>
    <source>
        <strain evidence="2 3">CCFEE 6315</strain>
    </source>
</reference>
<comment type="caution">
    <text evidence="2">The sequence shown here is derived from an EMBL/GenBank/DDBJ whole genome shotgun (WGS) entry which is preliminary data.</text>
</comment>
<dbReference type="Proteomes" id="UP000308549">
    <property type="component" value="Unassembled WGS sequence"/>
</dbReference>
<feature type="compositionally biased region" description="Polar residues" evidence="1">
    <location>
        <begin position="12"/>
        <end position="24"/>
    </location>
</feature>
<evidence type="ECO:0000313" key="3">
    <source>
        <dbReference type="Proteomes" id="UP000308549"/>
    </source>
</evidence>